<protein>
    <submittedName>
        <fullName evidence="1">Uncharacterized protein</fullName>
    </submittedName>
</protein>
<proteinExistence type="predicted"/>
<name>A0A161R8W4_9PROT</name>
<dbReference type="EMBL" id="LPZR01000002">
    <property type="protein sequence ID" value="KYO57833.1"/>
    <property type="molecule type" value="Genomic_DNA"/>
</dbReference>
<gene>
    <name evidence="1" type="ORF">AUP44_01895</name>
</gene>
<evidence type="ECO:0000313" key="1">
    <source>
        <dbReference type="EMBL" id="KYO57833.1"/>
    </source>
</evidence>
<dbReference type="Proteomes" id="UP000075787">
    <property type="component" value="Unassembled WGS sequence"/>
</dbReference>
<sequence length="121" mass="13720">MIYGLSTCIIHLQHPDHQIVASSSRGDRSMQSKNTAPQIIYNIDVALKSRRGVERDLVWCAAIHGYRRVMIGTTRVVDHVAGVQDYIIIGRIINAHVELLRVGGTRFKRGRCFQGERHHYG</sequence>
<dbReference type="AlphaFoldDB" id="A0A161R8W4"/>
<organism evidence="1 2">
    <name type="scientific">Tistrella mobilis</name>
    <dbReference type="NCBI Taxonomy" id="171437"/>
    <lineage>
        <taxon>Bacteria</taxon>
        <taxon>Pseudomonadati</taxon>
        <taxon>Pseudomonadota</taxon>
        <taxon>Alphaproteobacteria</taxon>
        <taxon>Geminicoccales</taxon>
        <taxon>Geminicoccaceae</taxon>
        <taxon>Tistrella</taxon>
    </lineage>
</organism>
<evidence type="ECO:0000313" key="2">
    <source>
        <dbReference type="Proteomes" id="UP000075787"/>
    </source>
</evidence>
<reference evidence="1 2" key="1">
    <citation type="submission" date="2015-12" db="EMBL/GenBank/DDBJ databases">
        <title>Genome sequence of Tistrella mobilis MCCC 1A02139.</title>
        <authorList>
            <person name="Lu L."/>
            <person name="Lai Q."/>
            <person name="Shao Z."/>
            <person name="Qian P."/>
        </authorList>
    </citation>
    <scope>NUCLEOTIDE SEQUENCE [LARGE SCALE GENOMIC DNA]</scope>
    <source>
        <strain evidence="1 2">MCCC 1A02139</strain>
    </source>
</reference>
<comment type="caution">
    <text evidence="1">The sequence shown here is derived from an EMBL/GenBank/DDBJ whole genome shotgun (WGS) entry which is preliminary data.</text>
</comment>
<accession>A0A161R8W4</accession>